<evidence type="ECO:0000259" key="8">
    <source>
        <dbReference type="SMART" id="SM01043"/>
    </source>
</evidence>
<dbReference type="InterPro" id="IPR036388">
    <property type="entry name" value="WH-like_DNA-bd_sf"/>
</dbReference>
<sequence length="589" mass="61716">MSESKIRILGPVRAEQNGESLRLGPPQQQAVLVMLLLAHGGQVSVDSMIDGLWGESPPKSAVGIIRKYISGLRKPVGAGEAGRGFAIVFAGNGYVLSGSASDSGEGSSLDVDLDIDLDLDRFESDIHQAVALLAEEPARARALCRKALLLWRGPPLAGITGPFAEGVRARTTELYIEATQTALTAQVNMDDQTACAIARIRRLIEEYPLRESLYELLMLALHKAGRPGDALDAYTRARRTLRDELGIGPGPGLRAMQRRILVRDVSPVANPGANPAASPVANLATSAAPIPAQRKPTQSPAQAGRPDPGQRRPLTSALVVGPLPASPTDFTGRADLLAAIRRELCEPDGPRVVALRGGPGIGKTSLALRAAHLLAPAFPDGQIYVKLTEPDGGPMSGAAVLTALLRATGLPVGEVPPNPVVRAWALRGLLATHRVLVILDDVDSVRQIQDALAAPPGSAFLVTGRDTLPDLGGAVHHEVPRLNAGEAFALLEALIGTARVREEPDAARALASRCAGHPPAIRELATGLASRPGQRLGSALKHLSAEPEFVAVPERVAVPGSANSAPWRTSGSPLSRPTPIPTPAQPSPR</sequence>
<dbReference type="Pfam" id="PF00931">
    <property type="entry name" value="NB-ARC"/>
    <property type="match status" value="1"/>
</dbReference>
<dbReference type="PANTHER" id="PTHR35807:SF1">
    <property type="entry name" value="TRANSCRIPTIONAL REGULATOR REDD"/>
    <property type="match status" value="1"/>
</dbReference>
<dbReference type="InterPro" id="IPR011990">
    <property type="entry name" value="TPR-like_helical_dom_sf"/>
</dbReference>
<keyword evidence="4" id="KW-0804">Transcription</keyword>
<dbReference type="SUPFAM" id="SSF48452">
    <property type="entry name" value="TPR-like"/>
    <property type="match status" value="1"/>
</dbReference>
<dbReference type="Gene3D" id="3.40.50.300">
    <property type="entry name" value="P-loop containing nucleotide triphosphate hydrolases"/>
    <property type="match status" value="1"/>
</dbReference>
<dbReference type="InterPro" id="IPR027417">
    <property type="entry name" value="P-loop_NTPase"/>
</dbReference>
<dbReference type="SMART" id="SM00382">
    <property type="entry name" value="AAA"/>
    <property type="match status" value="1"/>
</dbReference>
<feature type="region of interest" description="Disordered" evidence="5">
    <location>
        <begin position="560"/>
        <end position="589"/>
    </location>
</feature>
<evidence type="ECO:0000259" key="7">
    <source>
        <dbReference type="SMART" id="SM00862"/>
    </source>
</evidence>
<dbReference type="InterPro" id="IPR001867">
    <property type="entry name" value="OmpR/PhoB-type_DNA-bd"/>
</dbReference>
<feature type="domain" description="OmpR/PhoB-type" evidence="7">
    <location>
        <begin position="18"/>
        <end position="96"/>
    </location>
</feature>
<dbReference type="PRINTS" id="PR00364">
    <property type="entry name" value="DISEASERSIST"/>
</dbReference>
<organism evidence="9 10">
    <name type="scientific">Catenulispora pinistramenti</name>
    <dbReference type="NCBI Taxonomy" id="2705254"/>
    <lineage>
        <taxon>Bacteria</taxon>
        <taxon>Bacillati</taxon>
        <taxon>Actinomycetota</taxon>
        <taxon>Actinomycetes</taxon>
        <taxon>Catenulisporales</taxon>
        <taxon>Catenulisporaceae</taxon>
        <taxon>Catenulispora</taxon>
    </lineage>
</organism>
<evidence type="ECO:0000259" key="6">
    <source>
        <dbReference type="SMART" id="SM00382"/>
    </source>
</evidence>
<keyword evidence="10" id="KW-1185">Reference proteome</keyword>
<dbReference type="EMBL" id="JAAFYZ010000023">
    <property type="protein sequence ID" value="MBS2547119.1"/>
    <property type="molecule type" value="Genomic_DNA"/>
</dbReference>
<evidence type="ECO:0000256" key="1">
    <source>
        <dbReference type="ARBA" id="ARBA00005820"/>
    </source>
</evidence>
<dbReference type="CDD" id="cd15831">
    <property type="entry name" value="BTAD"/>
    <property type="match status" value="1"/>
</dbReference>
<dbReference type="Gene3D" id="1.10.10.10">
    <property type="entry name" value="Winged helix-like DNA-binding domain superfamily/Winged helix DNA-binding domain"/>
    <property type="match status" value="1"/>
</dbReference>
<reference evidence="9 10" key="1">
    <citation type="submission" date="2020-02" db="EMBL/GenBank/DDBJ databases">
        <title>Acidophilic actinobacteria isolated from forest soil.</title>
        <authorList>
            <person name="Golinska P."/>
        </authorList>
    </citation>
    <scope>NUCLEOTIDE SEQUENCE [LARGE SCALE GENOMIC DNA]</scope>
    <source>
        <strain evidence="9 10">NL8</strain>
    </source>
</reference>
<dbReference type="SUPFAM" id="SSF52540">
    <property type="entry name" value="P-loop containing nucleoside triphosphate hydrolases"/>
    <property type="match status" value="1"/>
</dbReference>
<dbReference type="InterPro" id="IPR016032">
    <property type="entry name" value="Sig_transdc_resp-reg_C-effctor"/>
</dbReference>
<dbReference type="Gene3D" id="1.25.40.10">
    <property type="entry name" value="Tetratricopeptide repeat domain"/>
    <property type="match status" value="1"/>
</dbReference>
<protein>
    <recommendedName>
        <fullName evidence="11">Transcriptional regulator, SARP family</fullName>
    </recommendedName>
</protein>
<evidence type="ECO:0000256" key="4">
    <source>
        <dbReference type="ARBA" id="ARBA00023163"/>
    </source>
</evidence>
<name>A0ABS5KM81_9ACTN</name>
<dbReference type="SMART" id="SM01043">
    <property type="entry name" value="BTAD"/>
    <property type="match status" value="1"/>
</dbReference>
<dbReference type="InterPro" id="IPR003593">
    <property type="entry name" value="AAA+_ATPase"/>
</dbReference>
<evidence type="ECO:0000256" key="3">
    <source>
        <dbReference type="ARBA" id="ARBA00023125"/>
    </source>
</evidence>
<keyword evidence="2" id="KW-0805">Transcription regulation</keyword>
<comment type="caution">
    <text evidence="9">The sequence shown here is derived from an EMBL/GenBank/DDBJ whole genome shotgun (WGS) entry which is preliminary data.</text>
</comment>
<dbReference type="SUPFAM" id="SSF46894">
    <property type="entry name" value="C-terminal effector domain of the bipartite response regulators"/>
    <property type="match status" value="1"/>
</dbReference>
<gene>
    <name evidence="9" type="ORF">KGQ19_09570</name>
</gene>
<evidence type="ECO:0008006" key="11">
    <source>
        <dbReference type="Google" id="ProtNLM"/>
    </source>
</evidence>
<dbReference type="SMART" id="SM00862">
    <property type="entry name" value="Trans_reg_C"/>
    <property type="match status" value="1"/>
</dbReference>
<evidence type="ECO:0000313" key="10">
    <source>
        <dbReference type="Proteomes" id="UP000730482"/>
    </source>
</evidence>
<feature type="region of interest" description="Disordered" evidence="5">
    <location>
        <begin position="291"/>
        <end position="315"/>
    </location>
</feature>
<comment type="similarity">
    <text evidence="1">Belongs to the AfsR/DnrI/RedD regulatory family.</text>
</comment>
<evidence type="ECO:0000256" key="5">
    <source>
        <dbReference type="SAM" id="MobiDB-lite"/>
    </source>
</evidence>
<dbReference type="Proteomes" id="UP000730482">
    <property type="component" value="Unassembled WGS sequence"/>
</dbReference>
<feature type="compositionally biased region" description="Polar residues" evidence="5">
    <location>
        <begin position="561"/>
        <end position="573"/>
    </location>
</feature>
<feature type="domain" description="Bacterial transcriptional activator" evidence="8">
    <location>
        <begin position="117"/>
        <end position="261"/>
    </location>
</feature>
<keyword evidence="3" id="KW-0238">DNA-binding</keyword>
<feature type="domain" description="AAA+ ATPase" evidence="6">
    <location>
        <begin position="349"/>
        <end position="522"/>
    </location>
</feature>
<accession>A0ABS5KM81</accession>
<proteinExistence type="inferred from homology"/>
<evidence type="ECO:0000313" key="9">
    <source>
        <dbReference type="EMBL" id="MBS2547119.1"/>
    </source>
</evidence>
<dbReference type="InterPro" id="IPR005158">
    <property type="entry name" value="BTAD"/>
</dbReference>
<dbReference type="RefSeq" id="WP_212008721.1">
    <property type="nucleotide sequence ID" value="NZ_JAAFYZ010000023.1"/>
</dbReference>
<evidence type="ECO:0000256" key="2">
    <source>
        <dbReference type="ARBA" id="ARBA00023015"/>
    </source>
</evidence>
<feature type="compositionally biased region" description="Pro residues" evidence="5">
    <location>
        <begin position="576"/>
        <end position="589"/>
    </location>
</feature>
<dbReference type="InterPro" id="IPR002182">
    <property type="entry name" value="NB-ARC"/>
</dbReference>
<dbReference type="InterPro" id="IPR051677">
    <property type="entry name" value="AfsR-DnrI-RedD_regulator"/>
</dbReference>
<dbReference type="PANTHER" id="PTHR35807">
    <property type="entry name" value="TRANSCRIPTIONAL REGULATOR REDD-RELATED"/>
    <property type="match status" value="1"/>
</dbReference>
<dbReference type="Pfam" id="PF03704">
    <property type="entry name" value="BTAD"/>
    <property type="match status" value="1"/>
</dbReference>